<dbReference type="Pfam" id="PF13196">
    <property type="entry name" value="DUF4012"/>
    <property type="match status" value="1"/>
</dbReference>
<proteinExistence type="predicted"/>
<evidence type="ECO:0000313" key="4">
    <source>
        <dbReference type="Proteomes" id="UP000035722"/>
    </source>
</evidence>
<keyword evidence="4" id="KW-1185">Reference proteome</keyword>
<name>A0A024GZJ1_9MICC</name>
<dbReference type="STRING" id="861266.ARTSIC4J27_944"/>
<keyword evidence="2" id="KW-0812">Transmembrane</keyword>
<dbReference type="Proteomes" id="UP000035722">
    <property type="component" value="Unassembled WGS sequence"/>
</dbReference>
<organism evidence="3 4">
    <name type="scientific">Pseudarthrobacter siccitolerans</name>
    <dbReference type="NCBI Taxonomy" id="861266"/>
    <lineage>
        <taxon>Bacteria</taxon>
        <taxon>Bacillati</taxon>
        <taxon>Actinomycetota</taxon>
        <taxon>Actinomycetes</taxon>
        <taxon>Micrococcales</taxon>
        <taxon>Micrococcaceae</taxon>
        <taxon>Pseudarthrobacter</taxon>
    </lineage>
</organism>
<dbReference type="InterPro" id="IPR025101">
    <property type="entry name" value="DUF4012"/>
</dbReference>
<protein>
    <recommendedName>
        <fullName evidence="5">DUF4012 domain-containing protein</fullName>
    </recommendedName>
</protein>
<evidence type="ECO:0008006" key="5">
    <source>
        <dbReference type="Google" id="ProtNLM"/>
    </source>
</evidence>
<feature type="transmembrane region" description="Helical" evidence="2">
    <location>
        <begin position="31"/>
        <end position="52"/>
    </location>
</feature>
<keyword evidence="2" id="KW-1133">Transmembrane helix</keyword>
<gene>
    <name evidence="3" type="ORF">ARTSIC4J27_944</name>
</gene>
<dbReference type="EMBL" id="CAQI01000031">
    <property type="protein sequence ID" value="CCQ45012.1"/>
    <property type="molecule type" value="Genomic_DNA"/>
</dbReference>
<keyword evidence="2" id="KW-0472">Membrane</keyword>
<evidence type="ECO:0000256" key="1">
    <source>
        <dbReference type="SAM" id="MobiDB-lite"/>
    </source>
</evidence>
<accession>A0A024GZJ1</accession>
<evidence type="ECO:0000256" key="2">
    <source>
        <dbReference type="SAM" id="Phobius"/>
    </source>
</evidence>
<feature type="region of interest" description="Disordered" evidence="1">
    <location>
        <begin position="1"/>
        <end position="26"/>
    </location>
</feature>
<evidence type="ECO:0000313" key="3">
    <source>
        <dbReference type="EMBL" id="CCQ45012.1"/>
    </source>
</evidence>
<reference evidence="4" key="1">
    <citation type="journal article" date="2014" name="Genome Announc.">
        <title>Genome Sequence of Arthrobacter siccitolerans 4J27, a Xeroprotectant-Producing Desiccation-Tolerant Microorganism.</title>
        <authorList>
            <person name="Manzanera M."/>
            <person name="Santa-Cruz-Calvo L."/>
            <person name="Vilchez J.I."/>
            <person name="Garcia-Fontana C."/>
            <person name="Silva-Castro G.A."/>
            <person name="Calvo C."/>
            <person name="Gonzalez-Lopez J."/>
        </authorList>
    </citation>
    <scope>NUCLEOTIDE SEQUENCE [LARGE SCALE GENOMIC DNA]</scope>
    <source>
        <strain evidence="4">4J27</strain>
    </source>
</reference>
<comment type="caution">
    <text evidence="3">The sequence shown here is derived from an EMBL/GenBank/DDBJ whole genome shotgun (WGS) entry which is preliminary data.</text>
</comment>
<dbReference type="AlphaFoldDB" id="A0A024GZJ1"/>
<sequence>MTDMPEYFSKRTSRVDGGPTKQTPRRPRRRFVVGVTWTAVAALSLAAGLAWLGTRASTIRSELTSAVHEVARLMQAASDNDAKATAESAERLQLHTAAAREAAEDPLWTLASAIPAVGANFSAVTEITRSADDVSTLGVMPLVQVLDTLNWDALLPSSAGANLEPLRTAAPHISAAAHAVRASAERLDSIESSSLLGQVAEPLERAREQLASVTGALDTAANTSQVAPSMMGGDGSRNYLLMIQNNAEARASGGIPGALAVLNLDKGKLTLSAQSSAGDVGVISPSVPVPTEQRAIYSDRLGKYMQDVNLTPDFPTAAASARAMWEKRTGERLDGVISLDPVALGYVLDGTGPIKISSPELARLTNGVMPTELSGKNVVATLLSEVYAKIEEPGLQDAYFAGVAKEIFAALSNGNGDAKVLLDGMQRGTAEGRVLVWSAKPEEQAIIAKYPLSGSVVGPSVSPAEFGVYFNDGTGAKMDYYVKRTVHMIKECQQDGYGQTTVSITSTNTAPLDAATSLPAYVTGAGNFGVPAGSVQTNVIAYGPVQAHVETASLNGERTDFAPYFHSNRPVAVLTLRLAPGETKTVEFTFGKIVQHTEPELVVTPTVQPVNDVILPTKSMVCG</sequence>